<dbReference type="Gene3D" id="3.40.50.300">
    <property type="entry name" value="P-loop containing nucleotide triphosphate hydrolases"/>
    <property type="match status" value="1"/>
</dbReference>
<evidence type="ECO:0000313" key="8">
    <source>
        <dbReference type="Proteomes" id="UP000095008"/>
    </source>
</evidence>
<dbReference type="InterPro" id="IPR052705">
    <property type="entry name" value="Gliding_Motility_GTPase"/>
</dbReference>
<gene>
    <name evidence="5" type="ORF">A6M23_01585</name>
    <name evidence="6" type="ORF">A6P07_01470</name>
</gene>
<dbReference type="Proteomes" id="UP000095008">
    <property type="component" value="Unassembled WGS sequence"/>
</dbReference>
<dbReference type="PANTHER" id="PTHR42708:SF1">
    <property type="entry name" value="GLIDING MOTILITY PROTEIN MGLA"/>
    <property type="match status" value="1"/>
</dbReference>
<comment type="caution">
    <text evidence="5">The sequence shown here is derived from an EMBL/GenBank/DDBJ whole genome shotgun (WGS) entry which is preliminary data.</text>
</comment>
<proteinExistence type="inferred from homology"/>
<dbReference type="InterPro" id="IPR027417">
    <property type="entry name" value="P-loop_NTPase"/>
</dbReference>
<dbReference type="eggNOG" id="COG2229">
    <property type="taxonomic scope" value="Bacteria"/>
</dbReference>
<dbReference type="AlphaFoldDB" id="A0A1C2ITB0"/>
<evidence type="ECO:0000313" key="7">
    <source>
        <dbReference type="Proteomes" id="UP000094893"/>
    </source>
</evidence>
<protein>
    <submittedName>
        <fullName evidence="5">GTP-binding protein</fullName>
    </submittedName>
</protein>
<keyword evidence="3" id="KW-0378">Hydrolase</keyword>
<evidence type="ECO:0000256" key="2">
    <source>
        <dbReference type="ARBA" id="ARBA00022741"/>
    </source>
</evidence>
<dbReference type="PANTHER" id="PTHR42708">
    <property type="entry name" value="ATP/GTP-BINDING PROTEIN-RELATED"/>
    <property type="match status" value="1"/>
</dbReference>
<evidence type="ECO:0000256" key="4">
    <source>
        <dbReference type="ARBA" id="ARBA00023134"/>
    </source>
</evidence>
<dbReference type="OrthoDB" id="4319884at2"/>
<dbReference type="EMBL" id="LWSA01000017">
    <property type="protein sequence ID" value="OCX76830.1"/>
    <property type="molecule type" value="Genomic_DNA"/>
</dbReference>
<reference evidence="5 7" key="1">
    <citation type="journal article" date="2016" name="Int. J. Mol. Sci.">
        <title>Comparative genomics of the extreme acidophile Acidithiobacillus thiooxidans reveals intraspecific divergence and niche adaptation.</title>
        <authorList>
            <person name="Zhang X."/>
            <person name="Feng X."/>
            <person name="Tao J."/>
            <person name="Ma L."/>
            <person name="Xiao Y."/>
            <person name="Liang Y."/>
            <person name="Liu X."/>
            <person name="Yin H."/>
        </authorList>
    </citation>
    <scope>NUCLEOTIDE SEQUENCE [LARGE SCALE GENOMIC DNA]</scope>
    <source>
        <strain evidence="6 7">A02</strain>
        <strain evidence="5">DXS-W</strain>
    </source>
</reference>
<evidence type="ECO:0000313" key="5">
    <source>
        <dbReference type="EMBL" id="OCX75763.1"/>
    </source>
</evidence>
<evidence type="ECO:0000256" key="1">
    <source>
        <dbReference type="ARBA" id="ARBA00005290"/>
    </source>
</evidence>
<dbReference type="Proteomes" id="UP000094893">
    <property type="component" value="Unassembled WGS sequence"/>
</dbReference>
<dbReference type="RefSeq" id="WP_010637225.1">
    <property type="nucleotide sequence ID" value="NZ_DAIAWO010000135.1"/>
</dbReference>
<accession>A0A1C2ITB0</accession>
<keyword evidence="2" id="KW-0547">Nucleotide-binding</keyword>
<keyword evidence="4" id="KW-0342">GTP-binding</keyword>
<comment type="similarity">
    <text evidence="1">Belongs to the GPN-loop GTPase family.</text>
</comment>
<dbReference type="CDD" id="cd00882">
    <property type="entry name" value="Ras_like_GTPase"/>
    <property type="match status" value="1"/>
</dbReference>
<evidence type="ECO:0000313" key="6">
    <source>
        <dbReference type="EMBL" id="OCX76830.1"/>
    </source>
</evidence>
<dbReference type="GO" id="GO:0016787">
    <property type="term" value="F:hydrolase activity"/>
    <property type="evidence" value="ECO:0007669"/>
    <property type="project" value="UniProtKB-KW"/>
</dbReference>
<sequence length="188" mass="20711">MREDNKIVFTGPVGAGKTTAISVLSDTPIISTDAQASDMTLNRKGHTTVAMDYGILKLDAQTKIHLYGTPGQERFDFMWDILTTGGLGLVLMLDNTRPNPKKDLHFFLHAFKDYIVNVPVVIGISKTDVQNRPGPADYANMLPEVTADLKMLNPIPPIFEIDGRKKEDIKNLVMALLYSIDPGIGDIL</sequence>
<evidence type="ECO:0000256" key="3">
    <source>
        <dbReference type="ARBA" id="ARBA00022801"/>
    </source>
</evidence>
<dbReference type="SUPFAM" id="SSF52540">
    <property type="entry name" value="P-loop containing nucleoside triphosphate hydrolases"/>
    <property type="match status" value="1"/>
</dbReference>
<dbReference type="STRING" id="930.GCA_002079865_04084"/>
<dbReference type="PRINTS" id="PR00449">
    <property type="entry name" value="RASTRNSFRMNG"/>
</dbReference>
<organism evidence="5 8">
    <name type="scientific">Acidithiobacillus thiooxidans</name>
    <name type="common">Thiobacillus thiooxidans</name>
    <dbReference type="NCBI Taxonomy" id="930"/>
    <lineage>
        <taxon>Bacteria</taxon>
        <taxon>Pseudomonadati</taxon>
        <taxon>Pseudomonadota</taxon>
        <taxon>Acidithiobacillia</taxon>
        <taxon>Acidithiobacillales</taxon>
        <taxon>Acidithiobacillaceae</taxon>
        <taxon>Acidithiobacillus</taxon>
    </lineage>
</organism>
<dbReference type="GO" id="GO:0005525">
    <property type="term" value="F:GTP binding"/>
    <property type="evidence" value="ECO:0007669"/>
    <property type="project" value="UniProtKB-KW"/>
</dbReference>
<dbReference type="EMBL" id="LWRY01000010">
    <property type="protein sequence ID" value="OCX75763.1"/>
    <property type="molecule type" value="Genomic_DNA"/>
</dbReference>
<name>A0A1C2ITB0_ACITH</name>
<dbReference type="InterPro" id="IPR004130">
    <property type="entry name" value="Gpn"/>
</dbReference>
<dbReference type="GeneID" id="60697399"/>
<keyword evidence="8" id="KW-1185">Reference proteome</keyword>
<dbReference type="Pfam" id="PF03029">
    <property type="entry name" value="ATP_bind_1"/>
    <property type="match status" value="1"/>
</dbReference>